<comment type="caution">
    <text evidence="2">The sequence shown here is derived from an EMBL/GenBank/DDBJ whole genome shotgun (WGS) entry which is preliminary data.</text>
</comment>
<name>A0A8S4QXQ0_9NEOP</name>
<keyword evidence="3" id="KW-1185">Reference proteome</keyword>
<feature type="compositionally biased region" description="Low complexity" evidence="1">
    <location>
        <begin position="70"/>
        <end position="84"/>
    </location>
</feature>
<protein>
    <submittedName>
        <fullName evidence="2">Jg27695 protein</fullName>
    </submittedName>
</protein>
<proteinExistence type="predicted"/>
<dbReference type="EMBL" id="CAKXAJ010020988">
    <property type="protein sequence ID" value="CAH2225741.1"/>
    <property type="molecule type" value="Genomic_DNA"/>
</dbReference>
<organism evidence="2 3">
    <name type="scientific">Pararge aegeria aegeria</name>
    <dbReference type="NCBI Taxonomy" id="348720"/>
    <lineage>
        <taxon>Eukaryota</taxon>
        <taxon>Metazoa</taxon>
        <taxon>Ecdysozoa</taxon>
        <taxon>Arthropoda</taxon>
        <taxon>Hexapoda</taxon>
        <taxon>Insecta</taxon>
        <taxon>Pterygota</taxon>
        <taxon>Neoptera</taxon>
        <taxon>Endopterygota</taxon>
        <taxon>Lepidoptera</taxon>
        <taxon>Glossata</taxon>
        <taxon>Ditrysia</taxon>
        <taxon>Papilionoidea</taxon>
        <taxon>Nymphalidae</taxon>
        <taxon>Satyrinae</taxon>
        <taxon>Satyrini</taxon>
        <taxon>Parargina</taxon>
        <taxon>Pararge</taxon>
    </lineage>
</organism>
<gene>
    <name evidence="2" type="primary">jg27695</name>
    <name evidence="2" type="ORF">PAEG_LOCUS6996</name>
</gene>
<dbReference type="Proteomes" id="UP000838756">
    <property type="component" value="Unassembled WGS sequence"/>
</dbReference>
<evidence type="ECO:0000256" key="1">
    <source>
        <dbReference type="SAM" id="MobiDB-lite"/>
    </source>
</evidence>
<evidence type="ECO:0000313" key="2">
    <source>
        <dbReference type="EMBL" id="CAH2225741.1"/>
    </source>
</evidence>
<feature type="region of interest" description="Disordered" evidence="1">
    <location>
        <begin position="69"/>
        <end position="91"/>
    </location>
</feature>
<evidence type="ECO:0000313" key="3">
    <source>
        <dbReference type="Proteomes" id="UP000838756"/>
    </source>
</evidence>
<dbReference type="AlphaFoldDB" id="A0A8S4QXQ0"/>
<sequence>MWLWQIRILYFDHHPRIWYLAKKGNITSIFHHDDPSAQRGDYGQTRLAVDDDGDYDDIFKQSRHDAWKVSPSRTSSHTNSSATTKMMDYLI</sequence>
<accession>A0A8S4QXQ0</accession>
<reference evidence="2" key="1">
    <citation type="submission" date="2022-03" db="EMBL/GenBank/DDBJ databases">
        <authorList>
            <person name="Lindestad O."/>
        </authorList>
    </citation>
    <scope>NUCLEOTIDE SEQUENCE</scope>
</reference>